<accession>A0ABM1EUJ5</accession>
<dbReference type="InterPro" id="IPR008042">
    <property type="entry name" value="Retrotrans_Pao"/>
</dbReference>
<protein>
    <submittedName>
        <fullName evidence="2">Uncharacterized protein LOC106815855</fullName>
    </submittedName>
</protein>
<dbReference type="Proteomes" id="UP000695022">
    <property type="component" value="Unplaced"/>
</dbReference>
<dbReference type="Pfam" id="PF05380">
    <property type="entry name" value="Peptidase_A17"/>
    <property type="match status" value="1"/>
</dbReference>
<proteinExistence type="predicted"/>
<sequence>MPLSKWSSNSKLMTDKFDHELGNQDSGSIKILGMRWLSSQDCFTFDGLDLGSDQVLTLTKRTVLSLIARLFDPLGLLCPFTILAKSLFQEMWRRGLSWDDELPEDLGDPFFKWVQGIRLLKQWEIPRCYTSCLPWSSLTNLEVHAFGDASEIGYGACVYLRIPSVKGIYQTSLVVAKAKVAPLKRVSLPRLELLAALLCARLVVFVKSALRLSDSVTYRCWTDARVTLAWIKGDPYKWKTFVANRVSEIHQLTSPQYWFHCPGKENPADLLTRGIFAEQLISSDLWLKGPRWLYDASSSFPPDYVDQPLIIECSEEQAESVNCLSVDPMSEVFEFSRWSSFTKSVHVIAWVLRFIKNTLPMSVRSLGAFSSDELAFAERKLFSCVQSAAYSEELLRLRTGKPIPKGSPIRKLDPFLDSDGLLRVKGRLQFSNLDYESRHPVILPQCHVSKLLVRFQHVFLKHAGVSTLVSTLRGSYWIVGVRRLAKTVCD</sequence>
<dbReference type="PANTHER" id="PTHR47331">
    <property type="entry name" value="PHD-TYPE DOMAIN-CONTAINING PROTEIN"/>
    <property type="match status" value="1"/>
</dbReference>
<name>A0ABM1EUJ5_PRICU</name>
<evidence type="ECO:0000313" key="1">
    <source>
        <dbReference type="Proteomes" id="UP000695022"/>
    </source>
</evidence>
<reference evidence="2" key="1">
    <citation type="submission" date="2025-08" db="UniProtKB">
        <authorList>
            <consortium name="RefSeq"/>
        </authorList>
    </citation>
    <scope>IDENTIFICATION</scope>
</reference>
<dbReference type="PANTHER" id="PTHR47331:SF5">
    <property type="entry name" value="RIBONUCLEASE H"/>
    <property type="match status" value="1"/>
</dbReference>
<gene>
    <name evidence="2" type="primary">LOC106815855</name>
</gene>
<dbReference type="RefSeq" id="XP_014675866.1">
    <property type="nucleotide sequence ID" value="XM_014820380.1"/>
</dbReference>
<keyword evidence="1" id="KW-1185">Reference proteome</keyword>
<organism evidence="1 2">
    <name type="scientific">Priapulus caudatus</name>
    <name type="common">Priapulid worm</name>
    <dbReference type="NCBI Taxonomy" id="37621"/>
    <lineage>
        <taxon>Eukaryota</taxon>
        <taxon>Metazoa</taxon>
        <taxon>Ecdysozoa</taxon>
        <taxon>Scalidophora</taxon>
        <taxon>Priapulida</taxon>
        <taxon>Priapulimorpha</taxon>
        <taxon>Priapulimorphida</taxon>
        <taxon>Priapulidae</taxon>
        <taxon>Priapulus</taxon>
    </lineage>
</organism>
<evidence type="ECO:0000313" key="2">
    <source>
        <dbReference type="RefSeq" id="XP_014675866.1"/>
    </source>
</evidence>
<dbReference type="GeneID" id="106815855"/>